<dbReference type="Proteomes" id="UP000292580">
    <property type="component" value="Unassembled WGS sequence"/>
</dbReference>
<organism evidence="1 2">
    <name type="scientific">Methanofollis fontis</name>
    <dbReference type="NCBI Taxonomy" id="2052832"/>
    <lineage>
        <taxon>Archaea</taxon>
        <taxon>Methanobacteriati</taxon>
        <taxon>Methanobacteriota</taxon>
        <taxon>Stenosarchaea group</taxon>
        <taxon>Methanomicrobia</taxon>
        <taxon>Methanomicrobiales</taxon>
        <taxon>Methanomicrobiaceae</taxon>
        <taxon>Methanofollis</taxon>
    </lineage>
</organism>
<dbReference type="RefSeq" id="WP_130646238.1">
    <property type="nucleotide sequence ID" value="NZ_PGCL01000002.1"/>
</dbReference>
<dbReference type="InterPro" id="IPR011989">
    <property type="entry name" value="ARM-like"/>
</dbReference>
<dbReference type="SUPFAM" id="SSF48371">
    <property type="entry name" value="ARM repeat"/>
    <property type="match status" value="1"/>
</dbReference>
<dbReference type="Pfam" id="PF13646">
    <property type="entry name" value="HEAT_2"/>
    <property type="match status" value="1"/>
</dbReference>
<protein>
    <submittedName>
        <fullName evidence="1">PBS lyase</fullName>
    </submittedName>
</protein>
<comment type="caution">
    <text evidence="1">The sequence shown here is derived from an EMBL/GenBank/DDBJ whole genome shotgun (WGS) entry which is preliminary data.</text>
</comment>
<reference evidence="1 2" key="1">
    <citation type="submission" date="2017-11" db="EMBL/GenBank/DDBJ databases">
        <title>Isolation and Characterization of Methanofollis Species from Methane Seep Offshore SW Taiwan.</title>
        <authorList>
            <person name="Teng N.-H."/>
            <person name="Lai M.-C."/>
            <person name="Chen S.-C."/>
        </authorList>
    </citation>
    <scope>NUCLEOTIDE SEQUENCE [LARGE SCALE GENOMIC DNA]</scope>
    <source>
        <strain evidence="1 2">FWC-SCC2</strain>
    </source>
</reference>
<dbReference type="InterPro" id="IPR016024">
    <property type="entry name" value="ARM-type_fold"/>
</dbReference>
<keyword evidence="1" id="KW-0456">Lyase</keyword>
<evidence type="ECO:0000313" key="2">
    <source>
        <dbReference type="Proteomes" id="UP000292580"/>
    </source>
</evidence>
<accession>A0A483CU86</accession>
<dbReference type="Gene3D" id="1.25.10.10">
    <property type="entry name" value="Leucine-rich Repeat Variant"/>
    <property type="match status" value="1"/>
</dbReference>
<evidence type="ECO:0000313" key="1">
    <source>
        <dbReference type="EMBL" id="TAJ44447.1"/>
    </source>
</evidence>
<sequence length="161" mass="17372">MQKTTEVQTGTGVPQLADVVEQGDIYSSLRAMEELRKIGEPAVGPLVEKLVMADGEGRWRFAMALARVGNPAVDPLIETARSGGEGIRNPAVWALAEIGDKKAVGPLIDIIREEGSMCCRVLTAAALIKLGDPAGIDEVYHQYEQHGEEYLSMVMEAYEGS</sequence>
<name>A0A483CU86_9EURY</name>
<dbReference type="EMBL" id="PGCL01000002">
    <property type="protein sequence ID" value="TAJ44447.1"/>
    <property type="molecule type" value="Genomic_DNA"/>
</dbReference>
<dbReference type="GO" id="GO:0016829">
    <property type="term" value="F:lyase activity"/>
    <property type="evidence" value="ECO:0007669"/>
    <property type="project" value="UniProtKB-KW"/>
</dbReference>
<proteinExistence type="predicted"/>
<gene>
    <name evidence="1" type="ORF">CUJ86_03755</name>
</gene>
<keyword evidence="2" id="KW-1185">Reference proteome</keyword>
<dbReference type="AlphaFoldDB" id="A0A483CU86"/>
<dbReference type="OrthoDB" id="10495at2157"/>